<evidence type="ECO:0000256" key="2">
    <source>
        <dbReference type="ARBA" id="ARBA00003297"/>
    </source>
</evidence>
<keyword evidence="7" id="KW-0249">Electron transport</keyword>
<dbReference type="InterPro" id="IPR050619">
    <property type="entry name" value="Flavodoxin"/>
</dbReference>
<name>A0A942T593_9BACI</name>
<dbReference type="PROSITE" id="PS50902">
    <property type="entry name" value="FLAVODOXIN_LIKE"/>
    <property type="match status" value="1"/>
</dbReference>
<proteinExistence type="inferred from homology"/>
<dbReference type="InterPro" id="IPR001226">
    <property type="entry name" value="Flavodoxin_CS"/>
</dbReference>
<dbReference type="SUPFAM" id="SSF52218">
    <property type="entry name" value="Flavoproteins"/>
    <property type="match status" value="1"/>
</dbReference>
<keyword evidence="5" id="KW-0285">Flavoprotein</keyword>
<evidence type="ECO:0000259" key="8">
    <source>
        <dbReference type="PROSITE" id="PS50902"/>
    </source>
</evidence>
<evidence type="ECO:0000256" key="1">
    <source>
        <dbReference type="ARBA" id="ARBA00001917"/>
    </source>
</evidence>
<evidence type="ECO:0000313" key="10">
    <source>
        <dbReference type="EMBL" id="MCH6264272.1"/>
    </source>
</evidence>
<accession>A0A942T593</accession>
<dbReference type="InterPro" id="IPR029039">
    <property type="entry name" value="Flavoprotein-like_sf"/>
</dbReference>
<dbReference type="Proteomes" id="UP000677265">
    <property type="component" value="Unassembled WGS sequence"/>
</dbReference>
<evidence type="ECO:0000256" key="4">
    <source>
        <dbReference type="ARBA" id="ARBA00022448"/>
    </source>
</evidence>
<comment type="similarity">
    <text evidence="3">Belongs to the flavodoxin family.</text>
</comment>
<feature type="domain" description="Flavodoxin-like" evidence="8">
    <location>
        <begin position="3"/>
        <end position="140"/>
    </location>
</feature>
<dbReference type="InterPro" id="IPR008254">
    <property type="entry name" value="Flavodoxin/NO_synth"/>
</dbReference>
<gene>
    <name evidence="10" type="ORF">KHB02_001855</name>
    <name evidence="9" type="ORF">KHB02_29495</name>
</gene>
<evidence type="ECO:0000256" key="3">
    <source>
        <dbReference type="ARBA" id="ARBA00005267"/>
    </source>
</evidence>
<keyword evidence="6" id="KW-0288">FMN</keyword>
<evidence type="ECO:0000256" key="5">
    <source>
        <dbReference type="ARBA" id="ARBA00022630"/>
    </source>
</evidence>
<keyword evidence="11" id="KW-1185">Reference proteome</keyword>
<dbReference type="AlphaFoldDB" id="A0A942T593"/>
<dbReference type="Pfam" id="PF00258">
    <property type="entry name" value="Flavodoxin_1"/>
    <property type="match status" value="1"/>
</dbReference>
<dbReference type="Gene3D" id="3.40.50.360">
    <property type="match status" value="1"/>
</dbReference>
<dbReference type="PANTHER" id="PTHR42809:SF1">
    <property type="entry name" value="FLAVODOXIN 1"/>
    <property type="match status" value="1"/>
</dbReference>
<protein>
    <submittedName>
        <fullName evidence="9">Flavodoxin domain-containing protein</fullName>
    </submittedName>
</protein>
<dbReference type="PROSITE" id="PS00201">
    <property type="entry name" value="FLAVODOXIN"/>
    <property type="match status" value="1"/>
</dbReference>
<dbReference type="GO" id="GO:0016651">
    <property type="term" value="F:oxidoreductase activity, acting on NAD(P)H"/>
    <property type="evidence" value="ECO:0007669"/>
    <property type="project" value="UniProtKB-ARBA"/>
</dbReference>
<organism evidence="9">
    <name type="scientific">Neobacillus citreus</name>
    <dbReference type="NCBI Taxonomy" id="2833578"/>
    <lineage>
        <taxon>Bacteria</taxon>
        <taxon>Bacillati</taxon>
        <taxon>Bacillota</taxon>
        <taxon>Bacilli</taxon>
        <taxon>Bacillales</taxon>
        <taxon>Bacillaceae</taxon>
        <taxon>Neobacillus</taxon>
    </lineage>
</organism>
<dbReference type="GO" id="GO:0010181">
    <property type="term" value="F:FMN binding"/>
    <property type="evidence" value="ECO:0007669"/>
    <property type="project" value="InterPro"/>
</dbReference>
<dbReference type="PANTHER" id="PTHR42809">
    <property type="entry name" value="FLAVODOXIN 2"/>
    <property type="match status" value="1"/>
</dbReference>
<evidence type="ECO:0000313" key="9">
    <source>
        <dbReference type="EMBL" id="MBS4185522.1"/>
    </source>
</evidence>
<evidence type="ECO:0000256" key="7">
    <source>
        <dbReference type="ARBA" id="ARBA00022982"/>
    </source>
</evidence>
<keyword evidence="4" id="KW-0813">Transport</keyword>
<comment type="function">
    <text evidence="2">Low-potential electron donor to a number of redox enzymes.</text>
</comment>
<dbReference type="EMBL" id="JAGYPE020000002">
    <property type="protein sequence ID" value="MCH6264272.1"/>
    <property type="molecule type" value="Genomic_DNA"/>
</dbReference>
<evidence type="ECO:0000256" key="6">
    <source>
        <dbReference type="ARBA" id="ARBA00022643"/>
    </source>
</evidence>
<evidence type="ECO:0000313" key="11">
    <source>
        <dbReference type="Proteomes" id="UP000677265"/>
    </source>
</evidence>
<comment type="cofactor">
    <cofactor evidence="1">
        <name>FMN</name>
        <dbReference type="ChEBI" id="CHEBI:58210"/>
    </cofactor>
</comment>
<dbReference type="EMBL" id="JAGYPE010000006">
    <property type="protein sequence ID" value="MBS4185522.1"/>
    <property type="molecule type" value="Genomic_DNA"/>
</dbReference>
<dbReference type="GO" id="GO:0009055">
    <property type="term" value="F:electron transfer activity"/>
    <property type="evidence" value="ECO:0007669"/>
    <property type="project" value="InterPro"/>
</dbReference>
<comment type="caution">
    <text evidence="9">The sequence shown here is derived from an EMBL/GenBank/DDBJ whole genome shotgun (WGS) entry which is preliminary data.</text>
</comment>
<dbReference type="RefSeq" id="WP_213145375.1">
    <property type="nucleotide sequence ID" value="NZ_JAGYPE020000002.1"/>
</dbReference>
<reference evidence="9" key="1">
    <citation type="submission" date="2021-05" db="EMBL/GenBank/DDBJ databases">
        <title>Novel Bacillus species.</title>
        <authorList>
            <person name="Liu G."/>
        </authorList>
    </citation>
    <scope>NUCLEOTIDE SEQUENCE</scope>
    <source>
        <strain evidence="9 11">FJAT-50051</strain>
    </source>
</reference>
<sequence>MKIAIIYASKTGNTEELAYLLWRLFLQINSDTALFRVDQFPVWDLARFDTIVIGTYTWGNGEIPYEMMELYRAFETLEVRGMITGAAGTGDSGYPRFCGAVDEFRDMLYVQTNLAATLKIEVIPQAKDLERCRKFVDSILQRINQKIALG</sequence>